<organism evidence="5 6">
    <name type="scientific">Rhipicephalus microplus</name>
    <name type="common">Cattle tick</name>
    <name type="synonym">Boophilus microplus</name>
    <dbReference type="NCBI Taxonomy" id="6941"/>
    <lineage>
        <taxon>Eukaryota</taxon>
        <taxon>Metazoa</taxon>
        <taxon>Ecdysozoa</taxon>
        <taxon>Arthropoda</taxon>
        <taxon>Chelicerata</taxon>
        <taxon>Arachnida</taxon>
        <taxon>Acari</taxon>
        <taxon>Parasitiformes</taxon>
        <taxon>Ixodida</taxon>
        <taxon>Ixodoidea</taxon>
        <taxon>Ixodidae</taxon>
        <taxon>Rhipicephalinae</taxon>
        <taxon>Rhipicephalus</taxon>
        <taxon>Boophilus</taxon>
    </lineage>
</organism>
<dbReference type="Pfam" id="PF00098">
    <property type="entry name" value="zf-CCHC"/>
    <property type="match status" value="1"/>
</dbReference>
<protein>
    <recommendedName>
        <fullName evidence="4">CCHC-type domain-containing protein</fullName>
    </recommendedName>
</protein>
<name>A0A9J6CV53_RHIMP</name>
<comment type="caution">
    <text evidence="5">The sequence shown here is derived from an EMBL/GenBank/DDBJ whole genome shotgun (WGS) entry which is preliminary data.</text>
</comment>
<feature type="region of interest" description="Disordered" evidence="3">
    <location>
        <begin position="294"/>
        <end position="402"/>
    </location>
</feature>
<feature type="coiled-coil region" evidence="2">
    <location>
        <begin position="404"/>
        <end position="431"/>
    </location>
</feature>
<dbReference type="InterPro" id="IPR001878">
    <property type="entry name" value="Znf_CCHC"/>
</dbReference>
<reference evidence="5" key="2">
    <citation type="submission" date="2021-09" db="EMBL/GenBank/DDBJ databases">
        <authorList>
            <person name="Jia N."/>
            <person name="Wang J."/>
            <person name="Shi W."/>
            <person name="Du L."/>
            <person name="Sun Y."/>
            <person name="Zhan W."/>
            <person name="Jiang J."/>
            <person name="Wang Q."/>
            <person name="Zhang B."/>
            <person name="Ji P."/>
            <person name="Sakyi L.B."/>
            <person name="Cui X."/>
            <person name="Yuan T."/>
            <person name="Jiang B."/>
            <person name="Yang W."/>
            <person name="Lam T.T.-Y."/>
            <person name="Chang Q."/>
            <person name="Ding S."/>
            <person name="Wang X."/>
            <person name="Zhu J."/>
            <person name="Ruan X."/>
            <person name="Zhao L."/>
            <person name="Wei J."/>
            <person name="Que T."/>
            <person name="Du C."/>
            <person name="Cheng J."/>
            <person name="Dai P."/>
            <person name="Han X."/>
            <person name="Huang E."/>
            <person name="Gao Y."/>
            <person name="Liu J."/>
            <person name="Shao H."/>
            <person name="Ye R."/>
            <person name="Li L."/>
            <person name="Wei W."/>
            <person name="Wang X."/>
            <person name="Wang C."/>
            <person name="Huo Q."/>
            <person name="Li W."/>
            <person name="Guo W."/>
            <person name="Chen H."/>
            <person name="Chen S."/>
            <person name="Zhou L."/>
            <person name="Zhou L."/>
            <person name="Ni X."/>
            <person name="Tian J."/>
            <person name="Zhou Y."/>
            <person name="Sheng Y."/>
            <person name="Liu T."/>
            <person name="Pan Y."/>
            <person name="Xia L."/>
            <person name="Li J."/>
            <person name="Zhao F."/>
            <person name="Cao W."/>
        </authorList>
    </citation>
    <scope>NUCLEOTIDE SEQUENCE</scope>
    <source>
        <strain evidence="5">Rmic-2018</strain>
        <tissue evidence="5">Larvae</tissue>
    </source>
</reference>
<feature type="domain" description="CCHC-type" evidence="4">
    <location>
        <begin position="237"/>
        <end position="252"/>
    </location>
</feature>
<keyword evidence="1" id="KW-0863">Zinc-finger</keyword>
<dbReference type="AlphaFoldDB" id="A0A9J6CV53"/>
<accession>A0A9J6CV53</accession>
<feature type="region of interest" description="Disordered" evidence="3">
    <location>
        <begin position="433"/>
        <end position="471"/>
    </location>
</feature>
<evidence type="ECO:0000313" key="5">
    <source>
        <dbReference type="EMBL" id="KAH7932564.1"/>
    </source>
</evidence>
<keyword evidence="6" id="KW-1185">Reference proteome</keyword>
<keyword evidence="2" id="KW-0175">Coiled coil</keyword>
<dbReference type="SUPFAM" id="SSF57756">
    <property type="entry name" value="Retrovirus zinc finger-like domains"/>
    <property type="match status" value="1"/>
</dbReference>
<evidence type="ECO:0000259" key="4">
    <source>
        <dbReference type="PROSITE" id="PS50158"/>
    </source>
</evidence>
<keyword evidence="1" id="KW-0479">Metal-binding</keyword>
<proteinExistence type="predicted"/>
<dbReference type="PROSITE" id="PS50158">
    <property type="entry name" value="ZF_CCHC"/>
    <property type="match status" value="1"/>
</dbReference>
<feature type="compositionally biased region" description="Basic residues" evidence="3">
    <location>
        <begin position="301"/>
        <end position="315"/>
    </location>
</feature>
<feature type="compositionally biased region" description="Basic residues" evidence="3">
    <location>
        <begin position="346"/>
        <end position="363"/>
    </location>
</feature>
<feature type="compositionally biased region" description="Low complexity" evidence="3">
    <location>
        <begin position="316"/>
        <end position="336"/>
    </location>
</feature>
<feature type="region of interest" description="Disordered" evidence="3">
    <location>
        <begin position="1"/>
        <end position="59"/>
    </location>
</feature>
<reference evidence="5" key="1">
    <citation type="journal article" date="2020" name="Cell">
        <title>Large-Scale Comparative Analyses of Tick Genomes Elucidate Their Genetic Diversity and Vector Capacities.</title>
        <authorList>
            <consortium name="Tick Genome and Microbiome Consortium (TIGMIC)"/>
            <person name="Jia N."/>
            <person name="Wang J."/>
            <person name="Shi W."/>
            <person name="Du L."/>
            <person name="Sun Y."/>
            <person name="Zhan W."/>
            <person name="Jiang J.F."/>
            <person name="Wang Q."/>
            <person name="Zhang B."/>
            <person name="Ji P."/>
            <person name="Bell-Sakyi L."/>
            <person name="Cui X.M."/>
            <person name="Yuan T.T."/>
            <person name="Jiang B.G."/>
            <person name="Yang W.F."/>
            <person name="Lam T.T."/>
            <person name="Chang Q.C."/>
            <person name="Ding S.J."/>
            <person name="Wang X.J."/>
            <person name="Zhu J.G."/>
            <person name="Ruan X.D."/>
            <person name="Zhao L."/>
            <person name="Wei J.T."/>
            <person name="Ye R.Z."/>
            <person name="Que T.C."/>
            <person name="Du C.H."/>
            <person name="Zhou Y.H."/>
            <person name="Cheng J.X."/>
            <person name="Dai P.F."/>
            <person name="Guo W.B."/>
            <person name="Han X.H."/>
            <person name="Huang E.J."/>
            <person name="Li L.F."/>
            <person name="Wei W."/>
            <person name="Gao Y.C."/>
            <person name="Liu J.Z."/>
            <person name="Shao H.Z."/>
            <person name="Wang X."/>
            <person name="Wang C.C."/>
            <person name="Yang T.C."/>
            <person name="Huo Q.B."/>
            <person name="Li W."/>
            <person name="Chen H.Y."/>
            <person name="Chen S.E."/>
            <person name="Zhou L.G."/>
            <person name="Ni X.B."/>
            <person name="Tian J.H."/>
            <person name="Sheng Y."/>
            <person name="Liu T."/>
            <person name="Pan Y.S."/>
            <person name="Xia L.Y."/>
            <person name="Li J."/>
            <person name="Zhao F."/>
            <person name="Cao W.C."/>
        </authorList>
    </citation>
    <scope>NUCLEOTIDE SEQUENCE</scope>
    <source>
        <strain evidence="5">Rmic-2018</strain>
    </source>
</reference>
<dbReference type="VEuPathDB" id="VectorBase:LOC119172929"/>
<dbReference type="EMBL" id="JABSTU010006538">
    <property type="protein sequence ID" value="KAH7932564.1"/>
    <property type="molecule type" value="Genomic_DNA"/>
</dbReference>
<dbReference type="InterPro" id="IPR036875">
    <property type="entry name" value="Znf_CCHC_sf"/>
</dbReference>
<dbReference type="Proteomes" id="UP000821866">
    <property type="component" value="Unassembled WGS sequence"/>
</dbReference>
<evidence type="ECO:0000256" key="3">
    <source>
        <dbReference type="SAM" id="MobiDB-lite"/>
    </source>
</evidence>
<keyword evidence="1" id="KW-0862">Zinc</keyword>
<evidence type="ECO:0000256" key="2">
    <source>
        <dbReference type="SAM" id="Coils"/>
    </source>
</evidence>
<evidence type="ECO:0000313" key="6">
    <source>
        <dbReference type="Proteomes" id="UP000821866"/>
    </source>
</evidence>
<gene>
    <name evidence="5" type="ORF">HPB51_029224</name>
</gene>
<dbReference type="GO" id="GO:0008270">
    <property type="term" value="F:zinc ion binding"/>
    <property type="evidence" value="ECO:0007669"/>
    <property type="project" value="UniProtKB-KW"/>
</dbReference>
<dbReference type="GO" id="GO:0003676">
    <property type="term" value="F:nucleic acid binding"/>
    <property type="evidence" value="ECO:0007669"/>
    <property type="project" value="InterPro"/>
</dbReference>
<dbReference type="SMART" id="SM00343">
    <property type="entry name" value="ZnF_C2HC"/>
    <property type="match status" value="1"/>
</dbReference>
<feature type="compositionally biased region" description="Polar residues" evidence="3">
    <location>
        <begin position="433"/>
        <end position="447"/>
    </location>
</feature>
<evidence type="ECO:0000256" key="1">
    <source>
        <dbReference type="PROSITE-ProRule" id="PRU00047"/>
    </source>
</evidence>
<sequence>MEIVEGEAISPEEANGPGWITAYNRKPSKSKANQSQDARPTSTRGRRRDGGRTAEPRSAYQRLVATSRLPQLPRDTYRIIVRPRDGLNVAKITPVQFEQALAMAAALAPQDLMEDSICPNVTQNIFVVCTPIERNARAYTMVQQLRLRDTLYRVAVYPAPPDNTCKGVIRGIDIDLTDTQLRELIVTKRNPSALEVKRIKNTTAVTILFQGMQVPNYVYCGASIVRCTLFRRHTEVCYNCGSLGHRADVCPNPNTTWCRKCGLKTPPENHQCKPHCTLCGGPHPTADKDCKRKFQVPYIVRQRRRRRRRRGRSRSRGSSGASSRDSSATSSTYATSRRSRSLTPTARRRSAQRSHSRSRRHSPSRQAELTWADRVQGKKPPLRSTPPVTKVTRPSLPEHESEVVTTLRAELAGLRATIQQLTTQLNEARHQIQTLTAPKDPPSSTVDVSKPKRRAPPLREADTNDSDSPEDTLNEILRLTRENHDNIDTLSRRVEALEQKATIKAKTKARTVVSVDPTANLPGPPNSM</sequence>